<reference evidence="2" key="1">
    <citation type="submission" date="2013-08" db="EMBL/GenBank/DDBJ databases">
        <authorList>
            <person name="Mendez C."/>
            <person name="Richter M."/>
            <person name="Ferrer M."/>
            <person name="Sanchez J."/>
        </authorList>
    </citation>
    <scope>NUCLEOTIDE SEQUENCE</scope>
</reference>
<dbReference type="AlphaFoldDB" id="T1BCY4"/>
<dbReference type="Pfam" id="PF04397">
    <property type="entry name" value="LytTR"/>
    <property type="match status" value="1"/>
</dbReference>
<dbReference type="InterPro" id="IPR046947">
    <property type="entry name" value="LytR-like"/>
</dbReference>
<dbReference type="PROSITE" id="PS50930">
    <property type="entry name" value="HTH_LYTTR"/>
    <property type="match status" value="1"/>
</dbReference>
<gene>
    <name evidence="2" type="ORF">B1A_07624</name>
</gene>
<evidence type="ECO:0000313" key="2">
    <source>
        <dbReference type="EMBL" id="EQD67692.1"/>
    </source>
</evidence>
<dbReference type="SMART" id="SM00850">
    <property type="entry name" value="LytTR"/>
    <property type="match status" value="1"/>
</dbReference>
<comment type="caution">
    <text evidence="2">The sequence shown here is derived from an EMBL/GenBank/DDBJ whole genome shotgun (WGS) entry which is preliminary data.</text>
</comment>
<proteinExistence type="predicted"/>
<accession>T1BCY4</accession>
<keyword evidence="2" id="KW-0238">DNA-binding</keyword>
<feature type="domain" description="HTH LytTR-type" evidence="1">
    <location>
        <begin position="1"/>
        <end position="104"/>
    </location>
</feature>
<sequence>MHIIVDGDHLKLPIAEVLYFRAASKYVFAYMLGRSIKLESSLDQIEREFPGGFWRVHRKYLVNGKSIVGLVKIDGSLYADIPGAVEAIPISRREAPKIRALFRENV</sequence>
<dbReference type="GO" id="GO:0000156">
    <property type="term" value="F:phosphorelay response regulator activity"/>
    <property type="evidence" value="ECO:0007669"/>
    <property type="project" value="InterPro"/>
</dbReference>
<dbReference type="PANTHER" id="PTHR37299">
    <property type="entry name" value="TRANSCRIPTIONAL REGULATOR-RELATED"/>
    <property type="match status" value="1"/>
</dbReference>
<dbReference type="Gene3D" id="2.40.50.1020">
    <property type="entry name" value="LytTr DNA-binding domain"/>
    <property type="match status" value="1"/>
</dbReference>
<dbReference type="PANTHER" id="PTHR37299:SF1">
    <property type="entry name" value="STAGE 0 SPORULATION PROTEIN A HOMOLOG"/>
    <property type="match status" value="1"/>
</dbReference>
<dbReference type="InterPro" id="IPR007492">
    <property type="entry name" value="LytTR_DNA-bd_dom"/>
</dbReference>
<dbReference type="GO" id="GO:0003677">
    <property type="term" value="F:DNA binding"/>
    <property type="evidence" value="ECO:0007669"/>
    <property type="project" value="UniProtKB-KW"/>
</dbReference>
<name>T1BCY4_9ZZZZ</name>
<organism evidence="2">
    <name type="scientific">mine drainage metagenome</name>
    <dbReference type="NCBI Taxonomy" id="410659"/>
    <lineage>
        <taxon>unclassified sequences</taxon>
        <taxon>metagenomes</taxon>
        <taxon>ecological metagenomes</taxon>
    </lineage>
</organism>
<evidence type="ECO:0000259" key="1">
    <source>
        <dbReference type="PROSITE" id="PS50930"/>
    </source>
</evidence>
<protein>
    <submittedName>
        <fullName evidence="2">LytTr DNA-binding region domain protein</fullName>
    </submittedName>
</protein>
<reference evidence="2" key="2">
    <citation type="journal article" date="2014" name="ISME J.">
        <title>Microbial stratification in low pH oxic and suboxic macroscopic growths along an acid mine drainage.</title>
        <authorList>
            <person name="Mendez-Garcia C."/>
            <person name="Mesa V."/>
            <person name="Sprenger R.R."/>
            <person name="Richter M."/>
            <person name="Diez M.S."/>
            <person name="Solano J."/>
            <person name="Bargiela R."/>
            <person name="Golyshina O.V."/>
            <person name="Manteca A."/>
            <person name="Ramos J.L."/>
            <person name="Gallego J.R."/>
            <person name="Llorente I."/>
            <person name="Martins Dos Santos V.A."/>
            <person name="Jensen O.N."/>
            <person name="Pelaez A.I."/>
            <person name="Sanchez J."/>
            <person name="Ferrer M."/>
        </authorList>
    </citation>
    <scope>NUCLEOTIDE SEQUENCE</scope>
</reference>
<dbReference type="EMBL" id="AUZX01005480">
    <property type="protein sequence ID" value="EQD67692.1"/>
    <property type="molecule type" value="Genomic_DNA"/>
</dbReference>